<organism evidence="1 2">
    <name type="scientific">Sorangium cellulosum So0157-2</name>
    <dbReference type="NCBI Taxonomy" id="1254432"/>
    <lineage>
        <taxon>Bacteria</taxon>
        <taxon>Pseudomonadati</taxon>
        <taxon>Myxococcota</taxon>
        <taxon>Polyangia</taxon>
        <taxon>Polyangiales</taxon>
        <taxon>Polyangiaceae</taxon>
        <taxon>Sorangium</taxon>
    </lineage>
</organism>
<gene>
    <name evidence="1" type="ORF">SCE1572_02020</name>
</gene>
<dbReference type="EMBL" id="CP003969">
    <property type="protein sequence ID" value="AGP33394.1"/>
    <property type="molecule type" value="Genomic_DNA"/>
</dbReference>
<sequence>MDVPVVARGMSLAGLFMNSNERRLIELHLQHEPRAPDSAA</sequence>
<evidence type="ECO:0000313" key="1">
    <source>
        <dbReference type="EMBL" id="AGP33394.1"/>
    </source>
</evidence>
<reference evidence="1 2" key="1">
    <citation type="journal article" date="2013" name="Sci. Rep.">
        <title>Extraordinary expansion of a Sorangium cellulosum genome from an alkaline milieu.</title>
        <authorList>
            <person name="Han K."/>
            <person name="Li Z.F."/>
            <person name="Peng R."/>
            <person name="Zhu L.P."/>
            <person name="Zhou T."/>
            <person name="Wang L.G."/>
            <person name="Li S.G."/>
            <person name="Zhang X.B."/>
            <person name="Hu W."/>
            <person name="Wu Z.H."/>
            <person name="Qin N."/>
            <person name="Li Y.Z."/>
        </authorList>
    </citation>
    <scope>NUCLEOTIDE SEQUENCE [LARGE SCALE GENOMIC DNA]</scope>
    <source>
        <strain evidence="1 2">So0157-2</strain>
    </source>
</reference>
<name>S4XLH1_SORCE</name>
<dbReference type="STRING" id="1254432.SCE1572_02020"/>
<dbReference type="KEGG" id="scu:SCE1572_02020"/>
<dbReference type="AlphaFoldDB" id="S4XLH1"/>
<accession>S4XLH1</accession>
<dbReference type="Proteomes" id="UP000014803">
    <property type="component" value="Chromosome"/>
</dbReference>
<proteinExistence type="predicted"/>
<evidence type="ECO:0000313" key="2">
    <source>
        <dbReference type="Proteomes" id="UP000014803"/>
    </source>
</evidence>
<protein>
    <submittedName>
        <fullName evidence="1">Uncharacterized protein</fullName>
    </submittedName>
</protein>
<dbReference type="HOGENOM" id="CLU_3296640_0_0_7"/>